<feature type="transmembrane region" description="Helical" evidence="10">
    <location>
        <begin position="120"/>
        <end position="141"/>
    </location>
</feature>
<comment type="caution">
    <text evidence="13">The sequence shown here is derived from an EMBL/GenBank/DDBJ whole genome shotgun (WGS) entry which is preliminary data.</text>
</comment>
<evidence type="ECO:0000313" key="14">
    <source>
        <dbReference type="Proteomes" id="UP000076078"/>
    </source>
</evidence>
<feature type="region of interest" description="Disordered" evidence="9">
    <location>
        <begin position="307"/>
        <end position="346"/>
    </location>
</feature>
<keyword evidence="3 10" id="KW-0812">Transmembrane</keyword>
<feature type="transmembrane region" description="Helical" evidence="10">
    <location>
        <begin position="257"/>
        <end position="278"/>
    </location>
</feature>
<evidence type="ECO:0000256" key="10">
    <source>
        <dbReference type="SAM" id="Phobius"/>
    </source>
</evidence>
<comment type="similarity">
    <text evidence="2">Belongs to the G-protein coupled receptor 5 family.</text>
</comment>
<dbReference type="InParanoid" id="A0A152A2K3"/>
<keyword evidence="8" id="KW-0807">Transducer</keyword>
<dbReference type="InterPro" id="IPR000848">
    <property type="entry name" value="GPCR_cAMP"/>
</dbReference>
<name>A0A152A2K3_TIELA</name>
<evidence type="ECO:0000256" key="7">
    <source>
        <dbReference type="ARBA" id="ARBA00023170"/>
    </source>
</evidence>
<dbReference type="GO" id="GO:0005886">
    <property type="term" value="C:plasma membrane"/>
    <property type="evidence" value="ECO:0007669"/>
    <property type="project" value="TreeGrafter"/>
</dbReference>
<dbReference type="GO" id="GO:0007166">
    <property type="term" value="P:cell surface receptor signaling pathway"/>
    <property type="evidence" value="ECO:0007669"/>
    <property type="project" value="InterPro"/>
</dbReference>
<dbReference type="GO" id="GO:0004930">
    <property type="term" value="F:G protein-coupled receptor activity"/>
    <property type="evidence" value="ECO:0007669"/>
    <property type="project" value="UniProtKB-KW"/>
</dbReference>
<dbReference type="PROSITE" id="PS50261">
    <property type="entry name" value="G_PROTEIN_RECEP_F2_4"/>
    <property type="match status" value="1"/>
</dbReference>
<evidence type="ECO:0000256" key="6">
    <source>
        <dbReference type="ARBA" id="ARBA00023136"/>
    </source>
</evidence>
<feature type="transmembrane region" description="Helical" evidence="10">
    <location>
        <begin position="161"/>
        <end position="183"/>
    </location>
</feature>
<feature type="transmembrane region" description="Helical" evidence="10">
    <location>
        <begin position="46"/>
        <end position="65"/>
    </location>
</feature>
<keyword evidence="14" id="KW-1185">Reference proteome</keyword>
<feature type="transmembrane region" description="Helical" evidence="10">
    <location>
        <begin position="217"/>
        <end position="237"/>
    </location>
</feature>
<keyword evidence="6 10" id="KW-0472">Membrane</keyword>
<evidence type="ECO:0000259" key="11">
    <source>
        <dbReference type="PROSITE" id="PS50261"/>
    </source>
</evidence>
<dbReference type="OMA" id="YVCGISN"/>
<dbReference type="FunCoup" id="A0A152A2K3">
    <property type="interactions" value="17"/>
</dbReference>
<gene>
    <name evidence="13" type="ORF">DLAC_03470</name>
</gene>
<dbReference type="PRINTS" id="PR02001">
    <property type="entry name" value="GCR1CAMPR"/>
</dbReference>
<feature type="domain" description="G-protein coupled receptors family 1 profile" evidence="12">
    <location>
        <begin position="24"/>
        <end position="277"/>
    </location>
</feature>
<dbReference type="PRINTS" id="PR00247">
    <property type="entry name" value="GPCRCAMP"/>
</dbReference>
<keyword evidence="7 13" id="KW-0675">Receptor</keyword>
<evidence type="ECO:0000256" key="3">
    <source>
        <dbReference type="ARBA" id="ARBA00022692"/>
    </source>
</evidence>
<dbReference type="AlphaFoldDB" id="A0A152A2K3"/>
<organism evidence="13 14">
    <name type="scientific">Tieghemostelium lacteum</name>
    <name type="common">Slime mold</name>
    <name type="synonym">Dictyostelium lacteum</name>
    <dbReference type="NCBI Taxonomy" id="361077"/>
    <lineage>
        <taxon>Eukaryota</taxon>
        <taxon>Amoebozoa</taxon>
        <taxon>Evosea</taxon>
        <taxon>Eumycetozoa</taxon>
        <taxon>Dictyostelia</taxon>
        <taxon>Dictyosteliales</taxon>
        <taxon>Raperosteliaceae</taxon>
        <taxon>Tieghemostelium</taxon>
    </lineage>
</organism>
<keyword evidence="5" id="KW-0297">G-protein coupled receptor</keyword>
<evidence type="ECO:0000313" key="13">
    <source>
        <dbReference type="EMBL" id="KYR00301.1"/>
    </source>
</evidence>
<dbReference type="PROSITE" id="PS50262">
    <property type="entry name" value="G_PROTEIN_RECEP_F1_2"/>
    <property type="match status" value="1"/>
</dbReference>
<dbReference type="Pfam" id="PF05462">
    <property type="entry name" value="Dicty_CAR"/>
    <property type="match status" value="1"/>
</dbReference>
<dbReference type="OrthoDB" id="16753at2759"/>
<dbReference type="InterPro" id="IPR022343">
    <property type="entry name" value="GCR1-cAMP_receptor"/>
</dbReference>
<dbReference type="InterPro" id="IPR017981">
    <property type="entry name" value="GPCR_2-like_7TM"/>
</dbReference>
<evidence type="ECO:0000259" key="12">
    <source>
        <dbReference type="PROSITE" id="PS50262"/>
    </source>
</evidence>
<dbReference type="Proteomes" id="UP000076078">
    <property type="component" value="Unassembled WGS sequence"/>
</dbReference>
<accession>A0A152A2K3</accession>
<proteinExistence type="inferred from homology"/>
<evidence type="ECO:0000256" key="8">
    <source>
        <dbReference type="ARBA" id="ARBA00023224"/>
    </source>
</evidence>
<evidence type="ECO:0000256" key="9">
    <source>
        <dbReference type="SAM" id="MobiDB-lite"/>
    </source>
</evidence>
<keyword evidence="4 10" id="KW-1133">Transmembrane helix</keyword>
<feature type="domain" description="G-protein coupled receptors family 2 profile 2" evidence="11">
    <location>
        <begin position="10"/>
        <end position="281"/>
    </location>
</feature>
<evidence type="ECO:0000256" key="2">
    <source>
        <dbReference type="ARBA" id="ARBA00008360"/>
    </source>
</evidence>
<dbReference type="Gene3D" id="1.20.1070.10">
    <property type="entry name" value="Rhodopsin 7-helix transmembrane proteins"/>
    <property type="match status" value="1"/>
</dbReference>
<dbReference type="EMBL" id="LODT01000016">
    <property type="protein sequence ID" value="KYR00301.1"/>
    <property type="molecule type" value="Genomic_DNA"/>
</dbReference>
<feature type="compositionally biased region" description="Low complexity" evidence="9">
    <location>
        <begin position="314"/>
        <end position="346"/>
    </location>
</feature>
<dbReference type="PROSITE" id="PS51257">
    <property type="entry name" value="PROKAR_LIPOPROTEIN"/>
    <property type="match status" value="1"/>
</dbReference>
<dbReference type="PANTHER" id="PTHR23112:SF16">
    <property type="entry name" value="CYCLIC AMP RECEPTOR-LIKE PROTEIN E"/>
    <property type="match status" value="1"/>
</dbReference>
<feature type="transmembrane region" description="Helical" evidence="10">
    <location>
        <begin position="12"/>
        <end position="34"/>
    </location>
</feature>
<feature type="transmembrane region" description="Helical" evidence="10">
    <location>
        <begin position="85"/>
        <end position="108"/>
    </location>
</feature>
<evidence type="ECO:0000256" key="1">
    <source>
        <dbReference type="ARBA" id="ARBA00004141"/>
    </source>
</evidence>
<comment type="subcellular location">
    <subcellularLocation>
        <location evidence="1">Membrane</location>
        <topology evidence="1">Multi-pass membrane protein</topology>
    </subcellularLocation>
</comment>
<dbReference type="SUPFAM" id="SSF81321">
    <property type="entry name" value="Family A G protein-coupled receptor-like"/>
    <property type="match status" value="1"/>
</dbReference>
<protein>
    <submittedName>
        <fullName evidence="13">G-protein-coupled receptor family protein</fullName>
    </submittedName>
</protein>
<dbReference type="PANTHER" id="PTHR23112">
    <property type="entry name" value="G PROTEIN-COUPLED RECEPTOR 157-RELATED"/>
    <property type="match status" value="1"/>
</dbReference>
<dbReference type="GO" id="GO:0007189">
    <property type="term" value="P:adenylate cyclase-activating G protein-coupled receptor signaling pathway"/>
    <property type="evidence" value="ECO:0007669"/>
    <property type="project" value="TreeGrafter"/>
</dbReference>
<sequence>MTTSDRNLYVHIFDWISTGLSFVGCLFIIIHYFWIPQLRKSLSKYVIYPTFCLLASIIVTIPSYFEIPFIYISHSSALCFIQQSVIQFSIFANFLWSIIISVNLLYLCFRPYKNLKKYEIIYHIFCWGLSILVTIITRIPLLGYEIFSECGPGGIPSTFKFYTDTIVIFLFIIFNILVLLILIKHMIKGNLVDSEKKTTLLFNNEKRITAKKIVWRLLLYPIILCICYIPTIIYTIVQYRQLKDPNLHILSSRNLSLLSSVARGIFHLQGFFNALVYMKSSKLRYQYKKFKLFRFIFWRNEINPNDSSIHEDSNSQNNDYDNDTPNNNNNNNNSTPPNSILNNNSSTPNYKMIKSASYNNFQKNSYQLSSSLTPFPSGI</sequence>
<evidence type="ECO:0000256" key="5">
    <source>
        <dbReference type="ARBA" id="ARBA00023040"/>
    </source>
</evidence>
<dbReference type="GO" id="GO:0030552">
    <property type="term" value="F:cAMP binding"/>
    <property type="evidence" value="ECO:0007669"/>
    <property type="project" value="InterPro"/>
</dbReference>
<reference evidence="13 14" key="1">
    <citation type="submission" date="2015-12" db="EMBL/GenBank/DDBJ databases">
        <title>Dictyostelia acquired genes for synthesis and detection of signals that induce cell-type specialization by lateral gene transfer from prokaryotes.</title>
        <authorList>
            <person name="Gloeckner G."/>
            <person name="Schaap P."/>
        </authorList>
    </citation>
    <scope>NUCLEOTIDE SEQUENCE [LARGE SCALE GENOMIC DNA]</scope>
    <source>
        <strain evidence="13 14">TK</strain>
    </source>
</reference>
<dbReference type="InterPro" id="IPR017452">
    <property type="entry name" value="GPCR_Rhodpsn_7TM"/>
</dbReference>
<evidence type="ECO:0000256" key="4">
    <source>
        <dbReference type="ARBA" id="ARBA00022989"/>
    </source>
</evidence>